<sequence length="250" mass="26803">MMTILQVSLIRVSFMLSYLVIRNSRQRGMDISRFMSHPFKASIHIKPSSERDKAMHDLGGRPSQSHLINNLILQVHLHQDVAFPAHLNALGDLILDGAIPLVTRVESQVGPQGAGGAASGGIFKGARHHTRAEDDLARAPVEDDIVEAADEAVREPGVDEPVLGELGGAQGDLGEELEAGEGHEDEGQAVDEAEDGGAQLGLANLGHGGQVAGEKEGRLRSWAWWRWTSCGMAAWTVPGLAGRGRWGRPL</sequence>
<reference evidence="2" key="1">
    <citation type="submission" date="2020-10" db="EMBL/GenBank/DDBJ databases">
        <title>High-Quality Genome Resource of Clonostachys rosea strain S41 by Oxford Nanopore Long-Read Sequencing.</title>
        <authorList>
            <person name="Wang H."/>
        </authorList>
    </citation>
    <scope>NUCLEOTIDE SEQUENCE</scope>
    <source>
        <strain evidence="2">S41</strain>
    </source>
</reference>
<dbReference type="AlphaFoldDB" id="A0A8H7NFM4"/>
<protein>
    <submittedName>
        <fullName evidence="2">Uncharacterized protein</fullName>
    </submittedName>
</protein>
<accession>A0A8H7NFM4</accession>
<dbReference type="EMBL" id="JADCTT010000003">
    <property type="protein sequence ID" value="KAF9754806.1"/>
    <property type="molecule type" value="Genomic_DNA"/>
</dbReference>
<dbReference type="Proteomes" id="UP000616885">
    <property type="component" value="Unassembled WGS sequence"/>
</dbReference>
<evidence type="ECO:0000313" key="2">
    <source>
        <dbReference type="EMBL" id="KAF9754806.1"/>
    </source>
</evidence>
<evidence type="ECO:0000256" key="1">
    <source>
        <dbReference type="SAM" id="SignalP"/>
    </source>
</evidence>
<gene>
    <name evidence="2" type="ORF">IM811_010247</name>
</gene>
<name>A0A8H7NFM4_BIOOC</name>
<feature type="signal peptide" evidence="1">
    <location>
        <begin position="1"/>
        <end position="17"/>
    </location>
</feature>
<feature type="chain" id="PRO_5034705825" evidence="1">
    <location>
        <begin position="18"/>
        <end position="250"/>
    </location>
</feature>
<comment type="caution">
    <text evidence="2">The sequence shown here is derived from an EMBL/GenBank/DDBJ whole genome shotgun (WGS) entry which is preliminary data.</text>
</comment>
<evidence type="ECO:0000313" key="3">
    <source>
        <dbReference type="Proteomes" id="UP000616885"/>
    </source>
</evidence>
<keyword evidence="1" id="KW-0732">Signal</keyword>
<proteinExistence type="predicted"/>
<organism evidence="2 3">
    <name type="scientific">Bionectria ochroleuca</name>
    <name type="common">Gliocladium roseum</name>
    <dbReference type="NCBI Taxonomy" id="29856"/>
    <lineage>
        <taxon>Eukaryota</taxon>
        <taxon>Fungi</taxon>
        <taxon>Dikarya</taxon>
        <taxon>Ascomycota</taxon>
        <taxon>Pezizomycotina</taxon>
        <taxon>Sordariomycetes</taxon>
        <taxon>Hypocreomycetidae</taxon>
        <taxon>Hypocreales</taxon>
        <taxon>Bionectriaceae</taxon>
        <taxon>Clonostachys</taxon>
    </lineage>
</organism>